<dbReference type="InterPro" id="IPR020568">
    <property type="entry name" value="Ribosomal_Su5_D2-typ_SF"/>
</dbReference>
<reference evidence="7 8" key="1">
    <citation type="submission" date="2024-01" db="EMBL/GenBank/DDBJ databases">
        <title>Complete genome sequence of Citroniella saccharovorans strain M6.X9, isolated from human fecal sample.</title>
        <authorList>
            <person name="Cheng G."/>
            <person name="Westerholm M."/>
            <person name="Schnurer A."/>
        </authorList>
    </citation>
    <scope>NUCLEOTIDE SEQUENCE [LARGE SCALE GENOMIC DNA]</scope>
    <source>
        <strain evidence="7 8">DSM 29873</strain>
    </source>
</reference>
<dbReference type="Proteomes" id="UP001357733">
    <property type="component" value="Unassembled WGS sequence"/>
</dbReference>
<dbReference type="GO" id="GO:0030983">
    <property type="term" value="F:mismatched DNA binding"/>
    <property type="evidence" value="ECO:0007669"/>
    <property type="project" value="InterPro"/>
</dbReference>
<dbReference type="NCBIfam" id="TIGR00585">
    <property type="entry name" value="mutl"/>
    <property type="match status" value="1"/>
</dbReference>
<dbReference type="InterPro" id="IPR014721">
    <property type="entry name" value="Ribsml_uS5_D2-typ_fold_subgr"/>
</dbReference>
<dbReference type="PANTHER" id="PTHR10073:SF12">
    <property type="entry name" value="DNA MISMATCH REPAIR PROTEIN MLH1"/>
    <property type="match status" value="1"/>
</dbReference>
<dbReference type="FunFam" id="3.30.565.10:FF:000003">
    <property type="entry name" value="DNA mismatch repair endonuclease MutL"/>
    <property type="match status" value="1"/>
</dbReference>
<dbReference type="SUPFAM" id="SSF54211">
    <property type="entry name" value="Ribosomal protein S5 domain 2-like"/>
    <property type="match status" value="1"/>
</dbReference>
<keyword evidence="8" id="KW-1185">Reference proteome</keyword>
<dbReference type="InterPro" id="IPR020667">
    <property type="entry name" value="DNA_mismatch_repair_MutL"/>
</dbReference>
<dbReference type="GO" id="GO:0016887">
    <property type="term" value="F:ATP hydrolysis activity"/>
    <property type="evidence" value="ECO:0007669"/>
    <property type="project" value="InterPro"/>
</dbReference>
<organism evidence="7 8">
    <name type="scientific">Citroniella saccharovorans</name>
    <dbReference type="NCBI Taxonomy" id="2053367"/>
    <lineage>
        <taxon>Bacteria</taxon>
        <taxon>Bacillati</taxon>
        <taxon>Bacillota</taxon>
        <taxon>Tissierellia</taxon>
        <taxon>Tissierellales</taxon>
        <taxon>Peptoniphilaceae</taxon>
        <taxon>Citroniella</taxon>
    </lineage>
</organism>
<dbReference type="GO" id="GO:0004519">
    <property type="term" value="F:endonuclease activity"/>
    <property type="evidence" value="ECO:0007669"/>
    <property type="project" value="UniProtKB-KW"/>
</dbReference>
<protein>
    <recommendedName>
        <fullName evidence="4">DNA mismatch repair protein MutL</fullName>
    </recommendedName>
</protein>
<dbReference type="InterPro" id="IPR002099">
    <property type="entry name" value="MutL/Mlh/PMS"/>
</dbReference>
<dbReference type="Pfam" id="PF08676">
    <property type="entry name" value="MutL_C"/>
    <property type="match status" value="1"/>
</dbReference>
<dbReference type="InterPro" id="IPR036890">
    <property type="entry name" value="HATPase_C_sf"/>
</dbReference>
<dbReference type="Gene3D" id="3.30.1540.20">
    <property type="entry name" value="MutL, C-terminal domain, dimerisation subdomain"/>
    <property type="match status" value="1"/>
</dbReference>
<dbReference type="CDD" id="cd00782">
    <property type="entry name" value="MutL_Trans"/>
    <property type="match status" value="1"/>
</dbReference>
<gene>
    <name evidence="4 7" type="primary">mutL</name>
    <name evidence="7" type="ORF">VLK81_06235</name>
</gene>
<dbReference type="CDD" id="cd16926">
    <property type="entry name" value="HATPase_MutL-MLH-PMS-like"/>
    <property type="match status" value="1"/>
</dbReference>
<dbReference type="InterPro" id="IPR042121">
    <property type="entry name" value="MutL_C_regsub"/>
</dbReference>
<comment type="caution">
    <text evidence="7">The sequence shown here is derived from an EMBL/GenBank/DDBJ whole genome shotgun (WGS) entry which is preliminary data.</text>
</comment>
<keyword evidence="2 4" id="KW-0227">DNA damage</keyword>
<evidence type="ECO:0000256" key="2">
    <source>
        <dbReference type="ARBA" id="ARBA00022763"/>
    </source>
</evidence>
<dbReference type="InterPro" id="IPR014790">
    <property type="entry name" value="MutL_C"/>
</dbReference>
<comment type="similarity">
    <text evidence="1 4">Belongs to the DNA mismatch repair MutL/HexB family.</text>
</comment>
<dbReference type="Pfam" id="PF01119">
    <property type="entry name" value="DNA_mis_repair"/>
    <property type="match status" value="1"/>
</dbReference>
<dbReference type="GO" id="GO:0005524">
    <property type="term" value="F:ATP binding"/>
    <property type="evidence" value="ECO:0007669"/>
    <property type="project" value="InterPro"/>
</dbReference>
<dbReference type="InterPro" id="IPR038973">
    <property type="entry name" value="MutL/Mlh/Pms-like"/>
</dbReference>
<evidence type="ECO:0000256" key="4">
    <source>
        <dbReference type="HAMAP-Rule" id="MF_00149"/>
    </source>
</evidence>
<dbReference type="EMBL" id="JAYKOT010000003">
    <property type="protein sequence ID" value="MEB3429610.1"/>
    <property type="molecule type" value="Genomic_DNA"/>
</dbReference>
<feature type="domain" description="DNA mismatch repair protein S5" evidence="6">
    <location>
        <begin position="206"/>
        <end position="324"/>
    </location>
</feature>
<proteinExistence type="inferred from homology"/>
<dbReference type="Pfam" id="PF13589">
    <property type="entry name" value="HATPase_c_3"/>
    <property type="match status" value="1"/>
</dbReference>
<evidence type="ECO:0000256" key="3">
    <source>
        <dbReference type="ARBA" id="ARBA00023204"/>
    </source>
</evidence>
<evidence type="ECO:0000256" key="1">
    <source>
        <dbReference type="ARBA" id="ARBA00006082"/>
    </source>
</evidence>
<dbReference type="AlphaFoldDB" id="A0AAW9MUB7"/>
<accession>A0AAW9MUB7</accession>
<keyword evidence="7" id="KW-0540">Nuclease</keyword>
<keyword evidence="3 4" id="KW-0234">DNA repair</keyword>
<keyword evidence="7" id="KW-0255">Endonuclease</keyword>
<dbReference type="Gene3D" id="3.30.1370.100">
    <property type="entry name" value="MutL, C-terminal domain, regulatory subdomain"/>
    <property type="match status" value="1"/>
</dbReference>
<dbReference type="PROSITE" id="PS00058">
    <property type="entry name" value="DNA_MISMATCH_REPAIR_1"/>
    <property type="match status" value="1"/>
</dbReference>
<dbReference type="PANTHER" id="PTHR10073">
    <property type="entry name" value="DNA MISMATCH REPAIR PROTEIN MLH, PMS, MUTL"/>
    <property type="match status" value="1"/>
</dbReference>
<dbReference type="HAMAP" id="MF_00149">
    <property type="entry name" value="DNA_mis_repair"/>
    <property type="match status" value="1"/>
</dbReference>
<dbReference type="SMART" id="SM00853">
    <property type="entry name" value="MutL_C"/>
    <property type="match status" value="1"/>
</dbReference>
<dbReference type="Gene3D" id="3.30.230.10">
    <property type="match status" value="1"/>
</dbReference>
<dbReference type="InterPro" id="IPR042120">
    <property type="entry name" value="MutL_C_dimsub"/>
</dbReference>
<name>A0AAW9MUB7_9FIRM</name>
<dbReference type="SUPFAM" id="SSF118116">
    <property type="entry name" value="DNA mismatch repair protein MutL"/>
    <property type="match status" value="1"/>
</dbReference>
<evidence type="ECO:0000313" key="8">
    <source>
        <dbReference type="Proteomes" id="UP001357733"/>
    </source>
</evidence>
<dbReference type="InterPro" id="IPR013507">
    <property type="entry name" value="DNA_mismatch_S5_2-like"/>
</dbReference>
<keyword evidence="7" id="KW-0378">Hydrolase</keyword>
<dbReference type="RefSeq" id="WP_324619789.1">
    <property type="nucleotide sequence ID" value="NZ_JAYKOT010000003.1"/>
</dbReference>
<evidence type="ECO:0000259" key="6">
    <source>
        <dbReference type="SMART" id="SM01340"/>
    </source>
</evidence>
<sequence>MTINILNTSTIEKIAAGEVIENPRSIVKELVENSIDASATNIKVSLKSGGIEEIIVSDNGSGIDDNSIILAFERHATSKILSFDDLYSSYYFGFRGEALASIKACSKVTVSTKTIDRDLGTKVQFNELDIKKSEIAMNKGTVIQVTNLFYNTPVRKKFLSSENVEASKVSELLKELAIGNNISIEYYLDDKLIFKTFKDSTIEQKMIQLISKNLEGHIISFEMQNELYNVKAYISDNTFFRANRKNQYIYVNNRIIDSKDISISIEKAYSSIIPNGKFPSFVLFISTEANNLDVNIHPNKKNISFSNFEQLLEDLYISTKNSLKPDDLFIHTPDGKDYNNKPKFYNQDNNFINNEQKLKDLLERYNNNKSNTSYHNNENNNISEVNEDKSDYEEEYLSFNSYESNDSNIDSNKNELSFIEDDSSKYKEFINRLEYRGSLFNTYLIFEDKSNETSYFMDQHAAHERVMYEKFLNKKREISTQVLLSPIILKLNIEEFQTFINNKKAFKDLNFDVDIFSNDEIIIRSVPIDFSDANIKILFYDILDSISNYRDISDTDIIKKIIKKSCKAAVKSGDNLSKYEANKLIEDLLKCSNPLTCPHGRPTFLEFNKYFFDKEFSRIK</sequence>
<evidence type="ECO:0000259" key="5">
    <source>
        <dbReference type="SMART" id="SM00853"/>
    </source>
</evidence>
<dbReference type="GO" id="GO:0140664">
    <property type="term" value="F:ATP-dependent DNA damage sensor activity"/>
    <property type="evidence" value="ECO:0007669"/>
    <property type="project" value="InterPro"/>
</dbReference>
<dbReference type="GO" id="GO:0006298">
    <property type="term" value="P:mismatch repair"/>
    <property type="evidence" value="ECO:0007669"/>
    <property type="project" value="UniProtKB-UniRule"/>
</dbReference>
<dbReference type="InterPro" id="IPR037198">
    <property type="entry name" value="MutL_C_sf"/>
</dbReference>
<dbReference type="Gene3D" id="3.30.565.10">
    <property type="entry name" value="Histidine kinase-like ATPase, C-terminal domain"/>
    <property type="match status" value="1"/>
</dbReference>
<dbReference type="GO" id="GO:0032300">
    <property type="term" value="C:mismatch repair complex"/>
    <property type="evidence" value="ECO:0007669"/>
    <property type="project" value="InterPro"/>
</dbReference>
<feature type="domain" description="MutL C-terminal dimerisation" evidence="5">
    <location>
        <begin position="435"/>
        <end position="576"/>
    </location>
</feature>
<dbReference type="SMART" id="SM01340">
    <property type="entry name" value="DNA_mis_repair"/>
    <property type="match status" value="1"/>
</dbReference>
<dbReference type="SUPFAM" id="SSF55874">
    <property type="entry name" value="ATPase domain of HSP90 chaperone/DNA topoisomerase II/histidine kinase"/>
    <property type="match status" value="1"/>
</dbReference>
<dbReference type="InterPro" id="IPR014762">
    <property type="entry name" value="DNA_mismatch_repair_CS"/>
</dbReference>
<comment type="function">
    <text evidence="4">This protein is involved in the repair of mismatches in DNA. It is required for dam-dependent methyl-directed DNA mismatch repair. May act as a 'molecular matchmaker', a protein that promotes the formation of a stable complex between two or more DNA-binding proteins in an ATP-dependent manner without itself being part of a final effector complex.</text>
</comment>
<evidence type="ECO:0000313" key="7">
    <source>
        <dbReference type="EMBL" id="MEB3429610.1"/>
    </source>
</evidence>